<dbReference type="PROSITE" id="PS50865">
    <property type="entry name" value="ZF_MYND_2"/>
    <property type="match status" value="1"/>
</dbReference>
<dbReference type="PROSITE" id="PS01360">
    <property type="entry name" value="ZF_MYND_1"/>
    <property type="match status" value="1"/>
</dbReference>
<dbReference type="PANTHER" id="PTHR24150:SF8">
    <property type="entry name" value="ANKYRIN REPEAT AND MYND DOMAIN-CONTAINING PROTEIN 2"/>
    <property type="match status" value="1"/>
</dbReference>
<dbReference type="InterPro" id="IPR002110">
    <property type="entry name" value="Ankyrin_rpt"/>
</dbReference>
<feature type="domain" description="MYND-type" evidence="11">
    <location>
        <begin position="368"/>
        <end position="405"/>
    </location>
</feature>
<reference evidence="12" key="1">
    <citation type="submission" date="2014-11" db="EMBL/GenBank/DDBJ databases">
        <authorList>
            <person name="Geib S."/>
        </authorList>
    </citation>
    <scope>NUCLEOTIDE SEQUENCE</scope>
</reference>
<dbReference type="PANTHER" id="PTHR24150">
    <property type="entry name" value="ANKYRIN REPEAT AND MYND DOMAIN-CONTAINING PROTEIN 2"/>
    <property type="match status" value="1"/>
</dbReference>
<dbReference type="FunFam" id="1.25.40.20:FF:000182">
    <property type="entry name" value="Ankyrin repeat and MYND domain containing 2a"/>
    <property type="match status" value="1"/>
</dbReference>
<evidence type="ECO:0000256" key="7">
    <source>
        <dbReference type="ARBA" id="ARBA00023069"/>
    </source>
</evidence>
<comment type="subcellular location">
    <subcellularLocation>
        <location evidence="1">Cell projection</location>
        <location evidence="1">Cilium</location>
    </subcellularLocation>
</comment>
<evidence type="ECO:0000256" key="8">
    <source>
        <dbReference type="ARBA" id="ARBA00023273"/>
    </source>
</evidence>
<keyword evidence="3" id="KW-0677">Repeat</keyword>
<keyword evidence="4 10" id="KW-0863">Zinc-finger</keyword>
<name>A0A0A1XCX4_ZEUCU</name>
<feature type="repeat" description="ANK" evidence="9">
    <location>
        <begin position="83"/>
        <end position="115"/>
    </location>
</feature>
<dbReference type="Gene3D" id="1.25.40.20">
    <property type="entry name" value="Ankyrin repeat-containing domain"/>
    <property type="match status" value="1"/>
</dbReference>
<reference evidence="12" key="2">
    <citation type="journal article" date="2015" name="Gigascience">
        <title>Reconstructing a comprehensive transcriptome assembly of a white-pupal translocated strain of the pest fruit fly Bactrocera cucurbitae.</title>
        <authorList>
            <person name="Sim S.B."/>
            <person name="Calla B."/>
            <person name="Hall B."/>
            <person name="DeRego T."/>
            <person name="Geib S.M."/>
        </authorList>
    </citation>
    <scope>NUCLEOTIDE SEQUENCE</scope>
</reference>
<keyword evidence="5" id="KW-0862">Zinc</keyword>
<gene>
    <name evidence="12" type="primary">ANKMY2_1</name>
    <name evidence="12" type="ORF">g.2241</name>
</gene>
<dbReference type="Gene3D" id="6.10.140.2220">
    <property type="match status" value="1"/>
</dbReference>
<dbReference type="Pfam" id="PF01753">
    <property type="entry name" value="zf-MYND"/>
    <property type="match status" value="1"/>
</dbReference>
<dbReference type="EMBL" id="GBXI01005497">
    <property type="protein sequence ID" value="JAD08795.1"/>
    <property type="molecule type" value="Transcribed_RNA"/>
</dbReference>
<dbReference type="InterPro" id="IPR036770">
    <property type="entry name" value="Ankyrin_rpt-contain_sf"/>
</dbReference>
<accession>A0A0A1XCX4</accession>
<keyword evidence="7" id="KW-0969">Cilium</keyword>
<dbReference type="AlphaFoldDB" id="A0A0A1XCX4"/>
<evidence type="ECO:0000313" key="12">
    <source>
        <dbReference type="EMBL" id="JAD08795.1"/>
    </source>
</evidence>
<dbReference type="GO" id="GO:0005929">
    <property type="term" value="C:cilium"/>
    <property type="evidence" value="ECO:0007669"/>
    <property type="project" value="UniProtKB-SubCell"/>
</dbReference>
<proteinExistence type="predicted"/>
<sequence>RHCRHSIRFSGNISQLINSGAFFTSYNLFKVLCQTLQMMEPKSENQLDEVQRQIFERIAKNDVNGFKQLITQLKAGVDFVDDDGMTPLQHACCKGNKEAVQMLLDMGADINFNKHGADYTPLHFAALSGNTDVCRLILDAGINPNSLNSVSRTASQMAAFVGNHSCVETINNYVPRKTLEYYTRAQGQQKEPLIPPGMMDLFHQFVIEINLHPVRIALNLQSLGLLKHLEGLKKCLEYMCEKEMKKTNDVNELMAFKFHYLGWIVSELMRCEEQCKAQRKEKLSEVDAGKHDFVELFIKRVLKENKVGQLDYIEFTLRDCVREFPFRDCTVFRQVVSQLAAKDPQPALMVFRNAINGHRGFADDTSYCSSCGNEKPDKKCSKCKQVKYCDRECQRLHWFMHKKTCARPISNVTASTSTSTAKEAIDVTELHEELSKITTS</sequence>
<evidence type="ECO:0000256" key="5">
    <source>
        <dbReference type="ARBA" id="ARBA00022833"/>
    </source>
</evidence>
<evidence type="ECO:0000256" key="4">
    <source>
        <dbReference type="ARBA" id="ARBA00022771"/>
    </source>
</evidence>
<dbReference type="SUPFAM" id="SSF48403">
    <property type="entry name" value="Ankyrin repeat"/>
    <property type="match status" value="1"/>
</dbReference>
<evidence type="ECO:0000256" key="6">
    <source>
        <dbReference type="ARBA" id="ARBA00023043"/>
    </source>
</evidence>
<dbReference type="InterPro" id="IPR052452">
    <property type="entry name" value="Ankyrin-MYND_dom_contain_2"/>
</dbReference>
<feature type="non-terminal residue" evidence="12">
    <location>
        <position position="1"/>
    </location>
</feature>
<dbReference type="SMART" id="SM00248">
    <property type="entry name" value="ANK"/>
    <property type="match status" value="2"/>
</dbReference>
<protein>
    <submittedName>
        <fullName evidence="12">Ankyrin repeat and MYND domain-containing protein 2</fullName>
    </submittedName>
</protein>
<evidence type="ECO:0000256" key="1">
    <source>
        <dbReference type="ARBA" id="ARBA00004138"/>
    </source>
</evidence>
<evidence type="ECO:0000259" key="11">
    <source>
        <dbReference type="PROSITE" id="PS50865"/>
    </source>
</evidence>
<evidence type="ECO:0000256" key="9">
    <source>
        <dbReference type="PROSITE-ProRule" id="PRU00023"/>
    </source>
</evidence>
<keyword evidence="6 9" id="KW-0040">ANK repeat</keyword>
<dbReference type="GO" id="GO:0008270">
    <property type="term" value="F:zinc ion binding"/>
    <property type="evidence" value="ECO:0007669"/>
    <property type="project" value="UniProtKB-KW"/>
</dbReference>
<dbReference type="PROSITE" id="PS50088">
    <property type="entry name" value="ANK_REPEAT"/>
    <property type="match status" value="2"/>
</dbReference>
<dbReference type="PROSITE" id="PS50297">
    <property type="entry name" value="ANK_REP_REGION"/>
    <property type="match status" value="2"/>
</dbReference>
<keyword evidence="8" id="KW-0966">Cell projection</keyword>
<evidence type="ECO:0000256" key="10">
    <source>
        <dbReference type="PROSITE-ProRule" id="PRU00134"/>
    </source>
</evidence>
<feature type="repeat" description="ANK" evidence="9">
    <location>
        <begin position="117"/>
        <end position="149"/>
    </location>
</feature>
<evidence type="ECO:0000256" key="2">
    <source>
        <dbReference type="ARBA" id="ARBA00022723"/>
    </source>
</evidence>
<dbReference type="SUPFAM" id="SSF144232">
    <property type="entry name" value="HIT/MYND zinc finger-like"/>
    <property type="match status" value="1"/>
</dbReference>
<dbReference type="InterPro" id="IPR002893">
    <property type="entry name" value="Znf_MYND"/>
</dbReference>
<organism evidence="12">
    <name type="scientific">Zeugodacus cucurbitae</name>
    <name type="common">Melon fruit fly</name>
    <name type="synonym">Bactrocera cucurbitae</name>
    <dbReference type="NCBI Taxonomy" id="28588"/>
    <lineage>
        <taxon>Eukaryota</taxon>
        <taxon>Metazoa</taxon>
        <taxon>Ecdysozoa</taxon>
        <taxon>Arthropoda</taxon>
        <taxon>Hexapoda</taxon>
        <taxon>Insecta</taxon>
        <taxon>Pterygota</taxon>
        <taxon>Neoptera</taxon>
        <taxon>Endopterygota</taxon>
        <taxon>Diptera</taxon>
        <taxon>Brachycera</taxon>
        <taxon>Muscomorpha</taxon>
        <taxon>Tephritoidea</taxon>
        <taxon>Tephritidae</taxon>
        <taxon>Zeugodacus</taxon>
        <taxon>Zeugodacus</taxon>
    </lineage>
</organism>
<keyword evidence="2" id="KW-0479">Metal-binding</keyword>
<dbReference type="Pfam" id="PF12796">
    <property type="entry name" value="Ank_2"/>
    <property type="match status" value="1"/>
</dbReference>
<evidence type="ECO:0000256" key="3">
    <source>
        <dbReference type="ARBA" id="ARBA00022737"/>
    </source>
</evidence>